<dbReference type="OrthoDB" id="2148946at2759"/>
<dbReference type="Gene3D" id="1.25.40.10">
    <property type="entry name" value="Tetratricopeptide repeat domain"/>
    <property type="match status" value="1"/>
</dbReference>
<dbReference type="PANTHER" id="PTHR43628:SF1">
    <property type="entry name" value="CHITIN SYNTHASE REGULATORY FACTOR 2-RELATED"/>
    <property type="match status" value="1"/>
</dbReference>
<dbReference type="SUPFAM" id="SSF81901">
    <property type="entry name" value="HCP-like"/>
    <property type="match status" value="1"/>
</dbReference>
<feature type="compositionally biased region" description="Low complexity" evidence="1">
    <location>
        <begin position="330"/>
        <end position="342"/>
    </location>
</feature>
<feature type="compositionally biased region" description="Polar residues" evidence="1">
    <location>
        <begin position="273"/>
        <end position="285"/>
    </location>
</feature>
<dbReference type="EMBL" id="QPFP01000049">
    <property type="protein sequence ID" value="TEB26323.1"/>
    <property type="molecule type" value="Genomic_DNA"/>
</dbReference>
<dbReference type="PANTHER" id="PTHR43628">
    <property type="entry name" value="ACTIVATOR OF C KINASE PROTEIN 1-RELATED"/>
    <property type="match status" value="1"/>
</dbReference>
<feature type="compositionally biased region" description="Polar residues" evidence="1">
    <location>
        <begin position="30"/>
        <end position="51"/>
    </location>
</feature>
<feature type="compositionally biased region" description="Polar residues" evidence="1">
    <location>
        <begin position="424"/>
        <end position="441"/>
    </location>
</feature>
<evidence type="ECO:0000313" key="3">
    <source>
        <dbReference type="Proteomes" id="UP000298030"/>
    </source>
</evidence>
<proteinExistence type="predicted"/>
<sequence length="670" mass="72410">MAHSSHESPLTSLVRRASSRRVQQPPPLQNTPAITFQYDNTPTSHDPSQHNSDFKPPHSPLLHGHFARDSYATASSYENSSLFDSSASGNTSRVQSFNSNAYPDSEIDYRYQYDNDNAYGGVEYSQPDMNSAPALRDSWRSTATTSTVRPGAATIDPRSGQAGDRNTYSWADDFGDEYYGDASSSTSPPKPVALPGISSSPPSAALTNSHTPPRPHSGYESDGQPRTAGRTPITKPISSNFSRPRPPPPPENTEEQKRQVLQRNLNRQRSQSPGSAFQSTPSSLRNQVSSNSNSWNAVAGQPPPSQARDANAHAQGEGGSTSHSRVAHTSGSTYSASSSLSSQPPPQPKPPPMASYQSSQHPTSRSSLSPRDAASAHSSSGQHKASGSTQQRQQRPAGAAAPRVESTYSVYSNYSYYSYETAAPSPTGSAFSNSSDPFNTNHRPKNGSNSNLSVPSLVNSNQPNTRSPLSSSANVNNIPPGTTASRTAQEPRSALDFLLLGIEHHEADRLNESARCFERSATEGGGCGVGMLMWGLTLRHGWGCPKNEKQAFKWLQRAAESAVGDLETTRARGIKDTSVVRSELVLAIYEVGQCFFQGWGVPKDQKMAFSYYKLAAELGDADAQMDVAFCLTNGKGCKKDKREAAKWYRAAVKQGQSDVGLAWIYKEKYQ</sequence>
<feature type="compositionally biased region" description="Low complexity" evidence="1">
    <location>
        <begin position="446"/>
        <end position="461"/>
    </location>
</feature>
<feature type="compositionally biased region" description="Polar residues" evidence="1">
    <location>
        <begin position="462"/>
        <end position="490"/>
    </location>
</feature>
<dbReference type="Proteomes" id="UP000298030">
    <property type="component" value="Unassembled WGS sequence"/>
</dbReference>
<feature type="region of interest" description="Disordered" evidence="1">
    <location>
        <begin position="424"/>
        <end position="490"/>
    </location>
</feature>
<feature type="region of interest" description="Disordered" evidence="1">
    <location>
        <begin position="1"/>
        <end position="403"/>
    </location>
</feature>
<feature type="compositionally biased region" description="Polar residues" evidence="1">
    <location>
        <begin position="197"/>
        <end position="211"/>
    </location>
</feature>
<evidence type="ECO:0000313" key="2">
    <source>
        <dbReference type="EMBL" id="TEB26323.1"/>
    </source>
</evidence>
<dbReference type="GO" id="GO:0032153">
    <property type="term" value="C:cell division site"/>
    <property type="evidence" value="ECO:0007669"/>
    <property type="project" value="TreeGrafter"/>
</dbReference>
<dbReference type="InterPro" id="IPR006597">
    <property type="entry name" value="Sel1-like"/>
</dbReference>
<name>A0A4Y7SWT4_COPMI</name>
<feature type="compositionally biased region" description="Polar residues" evidence="1">
    <location>
        <begin position="356"/>
        <end position="369"/>
    </location>
</feature>
<feature type="compositionally biased region" description="Polar residues" evidence="1">
    <location>
        <begin position="376"/>
        <end position="389"/>
    </location>
</feature>
<dbReference type="SMART" id="SM00671">
    <property type="entry name" value="SEL1"/>
    <property type="match status" value="3"/>
</dbReference>
<organism evidence="2 3">
    <name type="scientific">Coprinellus micaceus</name>
    <name type="common">Glistening ink-cap mushroom</name>
    <name type="synonym">Coprinus micaceus</name>
    <dbReference type="NCBI Taxonomy" id="71717"/>
    <lineage>
        <taxon>Eukaryota</taxon>
        <taxon>Fungi</taxon>
        <taxon>Dikarya</taxon>
        <taxon>Basidiomycota</taxon>
        <taxon>Agaricomycotina</taxon>
        <taxon>Agaricomycetes</taxon>
        <taxon>Agaricomycetidae</taxon>
        <taxon>Agaricales</taxon>
        <taxon>Agaricineae</taxon>
        <taxon>Psathyrellaceae</taxon>
        <taxon>Coprinellus</taxon>
    </lineage>
</organism>
<dbReference type="GO" id="GO:0010972">
    <property type="term" value="P:negative regulation of G2/M transition of mitotic cell cycle"/>
    <property type="evidence" value="ECO:0007669"/>
    <property type="project" value="TreeGrafter"/>
</dbReference>
<protein>
    <recommendedName>
        <fullName evidence="4">HCP-like protein</fullName>
    </recommendedName>
</protein>
<dbReference type="InterPro" id="IPR011990">
    <property type="entry name" value="TPR-like_helical_dom_sf"/>
</dbReference>
<feature type="compositionally biased region" description="Low complexity" evidence="1">
    <location>
        <begin position="390"/>
        <end position="403"/>
    </location>
</feature>
<dbReference type="AlphaFoldDB" id="A0A4Y7SWT4"/>
<reference evidence="2 3" key="1">
    <citation type="journal article" date="2019" name="Nat. Ecol. Evol.">
        <title>Megaphylogeny resolves global patterns of mushroom evolution.</title>
        <authorList>
            <person name="Varga T."/>
            <person name="Krizsan K."/>
            <person name="Foldi C."/>
            <person name="Dima B."/>
            <person name="Sanchez-Garcia M."/>
            <person name="Sanchez-Ramirez S."/>
            <person name="Szollosi G.J."/>
            <person name="Szarkandi J.G."/>
            <person name="Papp V."/>
            <person name="Albert L."/>
            <person name="Andreopoulos W."/>
            <person name="Angelini C."/>
            <person name="Antonin V."/>
            <person name="Barry K.W."/>
            <person name="Bougher N.L."/>
            <person name="Buchanan P."/>
            <person name="Buyck B."/>
            <person name="Bense V."/>
            <person name="Catcheside P."/>
            <person name="Chovatia M."/>
            <person name="Cooper J."/>
            <person name="Damon W."/>
            <person name="Desjardin D."/>
            <person name="Finy P."/>
            <person name="Geml J."/>
            <person name="Haridas S."/>
            <person name="Hughes K."/>
            <person name="Justo A."/>
            <person name="Karasinski D."/>
            <person name="Kautmanova I."/>
            <person name="Kiss B."/>
            <person name="Kocsube S."/>
            <person name="Kotiranta H."/>
            <person name="LaButti K.M."/>
            <person name="Lechner B.E."/>
            <person name="Liimatainen K."/>
            <person name="Lipzen A."/>
            <person name="Lukacs Z."/>
            <person name="Mihaltcheva S."/>
            <person name="Morgado L.N."/>
            <person name="Niskanen T."/>
            <person name="Noordeloos M.E."/>
            <person name="Ohm R.A."/>
            <person name="Ortiz-Santana B."/>
            <person name="Ovrebo C."/>
            <person name="Racz N."/>
            <person name="Riley R."/>
            <person name="Savchenko A."/>
            <person name="Shiryaev A."/>
            <person name="Soop K."/>
            <person name="Spirin V."/>
            <person name="Szebenyi C."/>
            <person name="Tomsovsky M."/>
            <person name="Tulloss R.E."/>
            <person name="Uehling J."/>
            <person name="Grigoriev I.V."/>
            <person name="Vagvolgyi C."/>
            <person name="Papp T."/>
            <person name="Martin F.M."/>
            <person name="Miettinen O."/>
            <person name="Hibbett D.S."/>
            <person name="Nagy L.G."/>
        </authorList>
    </citation>
    <scope>NUCLEOTIDE SEQUENCE [LARGE SCALE GENOMIC DNA]</scope>
    <source>
        <strain evidence="2 3">FP101781</strain>
    </source>
</reference>
<feature type="compositionally biased region" description="Polar residues" evidence="1">
    <location>
        <begin position="72"/>
        <end position="102"/>
    </location>
</feature>
<feature type="compositionally biased region" description="Low complexity" evidence="1">
    <location>
        <begin position="259"/>
        <end position="272"/>
    </location>
</feature>
<evidence type="ECO:0008006" key="4">
    <source>
        <dbReference type="Google" id="ProtNLM"/>
    </source>
</evidence>
<keyword evidence="3" id="KW-1185">Reference proteome</keyword>
<feature type="compositionally biased region" description="Pro residues" evidence="1">
    <location>
        <begin position="343"/>
        <end position="353"/>
    </location>
</feature>
<comment type="caution">
    <text evidence="2">The sequence shown here is derived from an EMBL/GenBank/DDBJ whole genome shotgun (WGS) entry which is preliminary data.</text>
</comment>
<accession>A0A4Y7SWT4</accession>
<dbReference type="STRING" id="71717.A0A4Y7SWT4"/>
<evidence type="ECO:0000256" key="1">
    <source>
        <dbReference type="SAM" id="MobiDB-lite"/>
    </source>
</evidence>
<feature type="compositionally biased region" description="Polar residues" evidence="1">
    <location>
        <begin position="320"/>
        <end position="329"/>
    </location>
</feature>
<gene>
    <name evidence="2" type="ORF">FA13DRAFT_1756379</name>
</gene>
<feature type="compositionally biased region" description="Low complexity" evidence="1">
    <location>
        <begin position="286"/>
        <end position="296"/>
    </location>
</feature>
<dbReference type="Pfam" id="PF08238">
    <property type="entry name" value="Sel1"/>
    <property type="match status" value="3"/>
</dbReference>
<dbReference type="InterPro" id="IPR052945">
    <property type="entry name" value="Mitotic_Regulator"/>
</dbReference>